<dbReference type="Gene3D" id="1.10.10.1100">
    <property type="entry name" value="BFD-like [2Fe-2S]-binding domain"/>
    <property type="match status" value="1"/>
</dbReference>
<dbReference type="Proteomes" id="UP000254123">
    <property type="component" value="Unassembled WGS sequence"/>
</dbReference>
<dbReference type="PANTHER" id="PTHR37424:SF1">
    <property type="entry name" value="BACTERIOFERRITIN-ASSOCIATED FERREDOXIN"/>
    <property type="match status" value="1"/>
</dbReference>
<dbReference type="EMBL" id="UGVC01000001">
    <property type="protein sequence ID" value="SUD89830.1"/>
    <property type="molecule type" value="Genomic_DNA"/>
</dbReference>
<dbReference type="STRING" id="1123034.GCA_000685805_01033"/>
<keyword evidence="3" id="KW-0479">Metal-binding</keyword>
<name>A0A379LGW8_9GAMM</name>
<dbReference type="GO" id="GO:0046872">
    <property type="term" value="F:metal ion binding"/>
    <property type="evidence" value="ECO:0007669"/>
    <property type="project" value="UniProtKB-KW"/>
</dbReference>
<dbReference type="Pfam" id="PF04324">
    <property type="entry name" value="Fer2_BFD"/>
    <property type="match status" value="1"/>
</dbReference>
<comment type="similarity">
    <text evidence="9">Belongs to the Bfd family.</text>
</comment>
<evidence type="ECO:0000313" key="12">
    <source>
        <dbReference type="Proteomes" id="UP000254123"/>
    </source>
</evidence>
<keyword evidence="5" id="KW-0408">Iron</keyword>
<evidence type="ECO:0000256" key="7">
    <source>
        <dbReference type="ARBA" id="ARBA00034078"/>
    </source>
</evidence>
<evidence type="ECO:0000256" key="2">
    <source>
        <dbReference type="ARBA" id="ARBA00022714"/>
    </source>
</evidence>
<keyword evidence="4" id="KW-0249">Electron transport</keyword>
<keyword evidence="2" id="KW-0001">2Fe-2S</keyword>
<keyword evidence="1" id="KW-0813">Transport</keyword>
<dbReference type="GO" id="GO:0051537">
    <property type="term" value="F:2 iron, 2 sulfur cluster binding"/>
    <property type="evidence" value="ECO:0007669"/>
    <property type="project" value="UniProtKB-KW"/>
</dbReference>
<sequence>MNRKRFGKPIDEDIKMIVCICNNVKDRQIKAALASGVNSMDALKATLDVATCCGCCEPMVNDFLEEHQAMSVDSELAGQLAYAV</sequence>
<keyword evidence="12" id="KW-1185">Reference proteome</keyword>
<organism evidence="11 12">
    <name type="scientific">Psychrobacter phenylpyruvicus</name>
    <dbReference type="NCBI Taxonomy" id="29432"/>
    <lineage>
        <taxon>Bacteria</taxon>
        <taxon>Pseudomonadati</taxon>
        <taxon>Pseudomonadota</taxon>
        <taxon>Gammaproteobacteria</taxon>
        <taxon>Moraxellales</taxon>
        <taxon>Moraxellaceae</taxon>
        <taxon>Psychrobacter</taxon>
    </lineage>
</organism>
<comment type="cofactor">
    <cofactor evidence="7">
        <name>[2Fe-2S] cluster</name>
        <dbReference type="ChEBI" id="CHEBI:190135"/>
    </cofactor>
</comment>
<evidence type="ECO:0000259" key="10">
    <source>
        <dbReference type="Pfam" id="PF04324"/>
    </source>
</evidence>
<evidence type="ECO:0000256" key="4">
    <source>
        <dbReference type="ARBA" id="ARBA00022982"/>
    </source>
</evidence>
<dbReference type="PANTHER" id="PTHR37424">
    <property type="entry name" value="BACTERIOFERRITIN-ASSOCIATED FERREDOXIN"/>
    <property type="match status" value="1"/>
</dbReference>
<accession>A0A379LGW8</accession>
<evidence type="ECO:0000256" key="1">
    <source>
        <dbReference type="ARBA" id="ARBA00022448"/>
    </source>
</evidence>
<feature type="domain" description="BFD-like [2Fe-2S]-binding" evidence="10">
    <location>
        <begin position="17"/>
        <end position="66"/>
    </location>
</feature>
<gene>
    <name evidence="11" type="ORF">NCTC10526_00134</name>
</gene>
<evidence type="ECO:0000313" key="11">
    <source>
        <dbReference type="EMBL" id="SUD89830.1"/>
    </source>
</evidence>
<evidence type="ECO:0000256" key="8">
    <source>
        <dbReference type="ARBA" id="ARBA00039386"/>
    </source>
</evidence>
<dbReference type="InterPro" id="IPR041854">
    <property type="entry name" value="BFD-like_2Fe2S-bd_dom_sf"/>
</dbReference>
<keyword evidence="6" id="KW-0411">Iron-sulfur</keyword>
<reference evidence="11 12" key="1">
    <citation type="submission" date="2018-06" db="EMBL/GenBank/DDBJ databases">
        <authorList>
            <consortium name="Pathogen Informatics"/>
            <person name="Doyle S."/>
        </authorList>
    </citation>
    <scope>NUCLEOTIDE SEQUENCE [LARGE SCALE GENOMIC DNA]</scope>
    <source>
        <strain evidence="11 12">NCTC10526</strain>
    </source>
</reference>
<evidence type="ECO:0000256" key="9">
    <source>
        <dbReference type="ARBA" id="ARBA00046332"/>
    </source>
</evidence>
<dbReference type="InterPro" id="IPR007419">
    <property type="entry name" value="BFD-like_2Fe2S-bd_dom"/>
</dbReference>
<evidence type="ECO:0000256" key="3">
    <source>
        <dbReference type="ARBA" id="ARBA00022723"/>
    </source>
</evidence>
<protein>
    <recommendedName>
        <fullName evidence="8">Bacterioferritin-associated ferredoxin</fullName>
    </recommendedName>
</protein>
<evidence type="ECO:0000256" key="6">
    <source>
        <dbReference type="ARBA" id="ARBA00023014"/>
    </source>
</evidence>
<dbReference type="InterPro" id="IPR052371">
    <property type="entry name" value="BFD-associated_ferredoxin"/>
</dbReference>
<proteinExistence type="inferred from homology"/>
<evidence type="ECO:0000256" key="5">
    <source>
        <dbReference type="ARBA" id="ARBA00023004"/>
    </source>
</evidence>
<dbReference type="AlphaFoldDB" id="A0A379LGW8"/>